<proteinExistence type="predicted"/>
<evidence type="ECO:0000256" key="1">
    <source>
        <dbReference type="SAM" id="MobiDB-lite"/>
    </source>
</evidence>
<organism evidence="4">
    <name type="scientific">Hydatigena taeniaeformis</name>
    <name type="common">Feline tapeworm</name>
    <name type="synonym">Taenia taeniaeformis</name>
    <dbReference type="NCBI Taxonomy" id="6205"/>
    <lineage>
        <taxon>Eukaryota</taxon>
        <taxon>Metazoa</taxon>
        <taxon>Spiralia</taxon>
        <taxon>Lophotrochozoa</taxon>
        <taxon>Platyhelminthes</taxon>
        <taxon>Cestoda</taxon>
        <taxon>Eucestoda</taxon>
        <taxon>Cyclophyllidea</taxon>
        <taxon>Taeniidae</taxon>
        <taxon>Hydatigera</taxon>
    </lineage>
</organism>
<reference evidence="2 3" key="2">
    <citation type="submission" date="2018-11" db="EMBL/GenBank/DDBJ databases">
        <authorList>
            <consortium name="Pathogen Informatics"/>
        </authorList>
    </citation>
    <scope>NUCLEOTIDE SEQUENCE [LARGE SCALE GENOMIC DNA]</scope>
</reference>
<sequence length="142" mass="16277">MITPKNHRSPLRKSSEAGRVGGRMQTRTNRFAMVCPRHTGYIKKASKVDNHRTTTASLMGQLQIAFCLNVVRWRLWHYLWVGMLAFLEVTEVDVVEKSFETSIQTLETHFFILPHAIFTLVKVAFTNNCKCNSALSHPDNDK</sequence>
<keyword evidence="3" id="KW-1185">Reference proteome</keyword>
<gene>
    <name evidence="2" type="ORF">TTAC_LOCUS2216</name>
</gene>
<reference evidence="4" key="1">
    <citation type="submission" date="2017-02" db="UniProtKB">
        <authorList>
            <consortium name="WormBaseParasite"/>
        </authorList>
    </citation>
    <scope>IDENTIFICATION</scope>
</reference>
<dbReference type="EMBL" id="UYWX01000858">
    <property type="protein sequence ID" value="VDM19273.1"/>
    <property type="molecule type" value="Genomic_DNA"/>
</dbReference>
<dbReference type="Proteomes" id="UP000274429">
    <property type="component" value="Unassembled WGS sequence"/>
</dbReference>
<accession>A0A0R3WN91</accession>
<evidence type="ECO:0000313" key="4">
    <source>
        <dbReference type="WBParaSite" id="TTAC_0000222901-mRNA-1"/>
    </source>
</evidence>
<feature type="compositionally biased region" description="Basic residues" evidence="1">
    <location>
        <begin position="1"/>
        <end position="11"/>
    </location>
</feature>
<evidence type="ECO:0000313" key="2">
    <source>
        <dbReference type="EMBL" id="VDM19273.1"/>
    </source>
</evidence>
<dbReference type="WBParaSite" id="TTAC_0000222901-mRNA-1">
    <property type="protein sequence ID" value="TTAC_0000222901-mRNA-1"/>
    <property type="gene ID" value="TTAC_0000222901"/>
</dbReference>
<name>A0A0R3WN91_HYDTA</name>
<protein>
    <submittedName>
        <fullName evidence="2 4">Uncharacterized protein</fullName>
    </submittedName>
</protein>
<evidence type="ECO:0000313" key="3">
    <source>
        <dbReference type="Proteomes" id="UP000274429"/>
    </source>
</evidence>
<feature type="region of interest" description="Disordered" evidence="1">
    <location>
        <begin position="1"/>
        <end position="22"/>
    </location>
</feature>
<dbReference type="AlphaFoldDB" id="A0A0R3WN91"/>